<dbReference type="EMBL" id="FUEG01000025">
    <property type="protein sequence ID" value="SJL14829.1"/>
    <property type="molecule type" value="Genomic_DNA"/>
</dbReference>
<dbReference type="AlphaFoldDB" id="A0A284S1F7"/>
<feature type="compositionally biased region" description="Polar residues" evidence="1">
    <location>
        <begin position="7"/>
        <end position="21"/>
    </location>
</feature>
<feature type="compositionally biased region" description="Low complexity" evidence="1">
    <location>
        <begin position="157"/>
        <end position="168"/>
    </location>
</feature>
<dbReference type="Proteomes" id="UP000219338">
    <property type="component" value="Unassembled WGS sequence"/>
</dbReference>
<organism evidence="2 3">
    <name type="scientific">Armillaria ostoyae</name>
    <name type="common">Armillaria root rot fungus</name>
    <dbReference type="NCBI Taxonomy" id="47428"/>
    <lineage>
        <taxon>Eukaryota</taxon>
        <taxon>Fungi</taxon>
        <taxon>Dikarya</taxon>
        <taxon>Basidiomycota</taxon>
        <taxon>Agaricomycotina</taxon>
        <taxon>Agaricomycetes</taxon>
        <taxon>Agaricomycetidae</taxon>
        <taxon>Agaricales</taxon>
        <taxon>Marasmiineae</taxon>
        <taxon>Physalacriaceae</taxon>
        <taxon>Armillaria</taxon>
    </lineage>
</organism>
<proteinExistence type="predicted"/>
<evidence type="ECO:0000313" key="2">
    <source>
        <dbReference type="EMBL" id="SJL14829.1"/>
    </source>
</evidence>
<accession>A0A284S1F7</accession>
<gene>
    <name evidence="2" type="ORF">ARMOST_18300</name>
</gene>
<evidence type="ECO:0000256" key="1">
    <source>
        <dbReference type="SAM" id="MobiDB-lite"/>
    </source>
</evidence>
<keyword evidence="3" id="KW-1185">Reference proteome</keyword>
<reference evidence="3" key="1">
    <citation type="journal article" date="2017" name="Nat. Ecol. Evol.">
        <title>Genome expansion and lineage-specific genetic innovations in the forest pathogenic fungi Armillaria.</title>
        <authorList>
            <person name="Sipos G."/>
            <person name="Prasanna A.N."/>
            <person name="Walter M.C."/>
            <person name="O'Connor E."/>
            <person name="Balint B."/>
            <person name="Krizsan K."/>
            <person name="Kiss B."/>
            <person name="Hess J."/>
            <person name="Varga T."/>
            <person name="Slot J."/>
            <person name="Riley R."/>
            <person name="Boka B."/>
            <person name="Rigling D."/>
            <person name="Barry K."/>
            <person name="Lee J."/>
            <person name="Mihaltcheva S."/>
            <person name="LaButti K."/>
            <person name="Lipzen A."/>
            <person name="Waldron R."/>
            <person name="Moloney N.M."/>
            <person name="Sperisen C."/>
            <person name="Kredics L."/>
            <person name="Vagvoelgyi C."/>
            <person name="Patrignani A."/>
            <person name="Fitzpatrick D."/>
            <person name="Nagy I."/>
            <person name="Doyle S."/>
            <person name="Anderson J.B."/>
            <person name="Grigoriev I.V."/>
            <person name="Gueldener U."/>
            <person name="Muensterkoetter M."/>
            <person name="Nagy L.G."/>
        </authorList>
    </citation>
    <scope>NUCLEOTIDE SEQUENCE [LARGE SCALE GENOMIC DNA]</scope>
    <source>
        <strain evidence="3">C18/9</strain>
    </source>
</reference>
<feature type="region of interest" description="Disordered" evidence="1">
    <location>
        <begin position="1"/>
        <end position="36"/>
    </location>
</feature>
<evidence type="ECO:0000313" key="3">
    <source>
        <dbReference type="Proteomes" id="UP000219338"/>
    </source>
</evidence>
<feature type="region of interest" description="Disordered" evidence="1">
    <location>
        <begin position="58"/>
        <end position="79"/>
    </location>
</feature>
<protein>
    <submittedName>
        <fullName evidence="2">Uncharacterized protein</fullName>
    </submittedName>
</protein>
<sequence>MTRVENPATTNRWVHRSSQNPFLGPPNLGRTDFRSSSLPGDMEDWRGFQANIRRRSVNEGKARKREGRSLDAFGSRSPGVGRLTAPVDVRRREFGDAVVNVINTSSSGGSTFTPNPIVSSTSWLDTTDHMLMVYTRTSHVSKAQINEPPSQRHAKRPPTAASSSSSCSPTLLLRRLESHTGKAVLEWAKSRPVHAIRSSNIRTVLPHTIPGCLDLLSMAPVNSGGWRYR</sequence>
<name>A0A284S1F7_ARMOS</name>
<feature type="region of interest" description="Disordered" evidence="1">
    <location>
        <begin position="143"/>
        <end position="168"/>
    </location>
</feature>